<dbReference type="PANTHER" id="PTHR11061:SF30">
    <property type="entry name" value="TRNA (URACIL(54)-C(5))-METHYLTRANSFERASE"/>
    <property type="match status" value="1"/>
</dbReference>
<reference evidence="6 7" key="1">
    <citation type="submission" date="2016-10" db="EMBL/GenBank/DDBJ databases">
        <authorList>
            <person name="de Groot N.N."/>
        </authorList>
    </citation>
    <scope>NUCLEOTIDE SEQUENCE [LARGE SCALE GENOMIC DNA]</scope>
    <source>
        <strain evidence="6 7">KHGC13</strain>
    </source>
</reference>
<comment type="similarity">
    <text evidence="4">Belongs to the class I-like SAM-binding methyltransferase superfamily. RNA M5U methyltransferase family.</text>
</comment>
<dbReference type="InterPro" id="IPR029063">
    <property type="entry name" value="SAM-dependent_MTases_sf"/>
</dbReference>
<dbReference type="STRING" id="155865.SAMN05216515_13813"/>
<dbReference type="Gene3D" id="2.40.50.1070">
    <property type="match status" value="1"/>
</dbReference>
<dbReference type="AlphaFoldDB" id="A0A1I7I926"/>
<keyword evidence="2 4" id="KW-0808">Transferase</keyword>
<dbReference type="InterPro" id="IPR030390">
    <property type="entry name" value="MeTrfase_TrmA_AS"/>
</dbReference>
<dbReference type="PROSITE" id="PS01230">
    <property type="entry name" value="TRMA_1"/>
    <property type="match status" value="1"/>
</dbReference>
<dbReference type="NCBIfam" id="TIGR00479">
    <property type="entry name" value="rumA"/>
    <property type="match status" value="1"/>
</dbReference>
<evidence type="ECO:0000256" key="3">
    <source>
        <dbReference type="ARBA" id="ARBA00022691"/>
    </source>
</evidence>
<dbReference type="CDD" id="cd02440">
    <property type="entry name" value="AdoMet_MTases"/>
    <property type="match status" value="1"/>
</dbReference>
<feature type="binding site" evidence="4">
    <location>
        <position position="284"/>
    </location>
    <ligand>
        <name>S-adenosyl-L-methionine</name>
        <dbReference type="ChEBI" id="CHEBI:59789"/>
    </ligand>
</feature>
<feature type="binding site" evidence="4">
    <location>
        <position position="234"/>
    </location>
    <ligand>
        <name>S-adenosyl-L-methionine</name>
        <dbReference type="ChEBI" id="CHEBI:59789"/>
    </ligand>
</feature>
<accession>A0A1I7I926</accession>
<keyword evidence="1 4" id="KW-0489">Methyltransferase</keyword>
<dbReference type="FunFam" id="2.40.50.1070:FF:000003">
    <property type="entry name" value="23S rRNA (Uracil-5-)-methyltransferase RumA"/>
    <property type="match status" value="1"/>
</dbReference>
<dbReference type="PROSITE" id="PS51687">
    <property type="entry name" value="SAM_MT_RNA_M5U"/>
    <property type="match status" value="1"/>
</dbReference>
<dbReference type="Gene3D" id="3.40.50.150">
    <property type="entry name" value="Vaccinia Virus protein VP39"/>
    <property type="match status" value="1"/>
</dbReference>
<name>A0A1I7I926_9FIRM</name>
<dbReference type="InterPro" id="IPR010280">
    <property type="entry name" value="U5_MeTrfase_fam"/>
</dbReference>
<evidence type="ECO:0000313" key="6">
    <source>
        <dbReference type="EMBL" id="SFU69360.1"/>
    </source>
</evidence>
<dbReference type="PANTHER" id="PTHR11061">
    <property type="entry name" value="RNA M5U METHYLTRANSFERASE"/>
    <property type="match status" value="1"/>
</dbReference>
<evidence type="ECO:0000256" key="4">
    <source>
        <dbReference type="PROSITE-ProRule" id="PRU01024"/>
    </source>
</evidence>
<evidence type="ECO:0000313" key="7">
    <source>
        <dbReference type="Proteomes" id="UP000198817"/>
    </source>
</evidence>
<gene>
    <name evidence="6" type="ORF">SAMN05216508_13513</name>
</gene>
<dbReference type="OrthoDB" id="9804590at2"/>
<organism evidence="6 7">
    <name type="scientific">Eubacterium pyruvativorans</name>
    <dbReference type="NCBI Taxonomy" id="155865"/>
    <lineage>
        <taxon>Bacteria</taxon>
        <taxon>Bacillati</taxon>
        <taxon>Bacillota</taxon>
        <taxon>Clostridia</taxon>
        <taxon>Eubacteriales</taxon>
        <taxon>Eubacteriaceae</taxon>
        <taxon>Eubacterium</taxon>
    </lineage>
</organism>
<evidence type="ECO:0000256" key="1">
    <source>
        <dbReference type="ARBA" id="ARBA00022603"/>
    </source>
</evidence>
<dbReference type="Pfam" id="PF05958">
    <property type="entry name" value="tRNA_U5-meth_tr"/>
    <property type="match status" value="1"/>
</dbReference>
<evidence type="ECO:0000256" key="2">
    <source>
        <dbReference type="ARBA" id="ARBA00022679"/>
    </source>
</evidence>
<keyword evidence="7" id="KW-1185">Reference proteome</keyword>
<feature type="binding site" evidence="4">
    <location>
        <position position="263"/>
    </location>
    <ligand>
        <name>S-adenosyl-L-methionine</name>
        <dbReference type="ChEBI" id="CHEBI:59789"/>
    </ligand>
</feature>
<dbReference type="EMBL" id="FPBT01000035">
    <property type="protein sequence ID" value="SFU69360.1"/>
    <property type="molecule type" value="Genomic_DNA"/>
</dbReference>
<proteinExistence type="inferred from homology"/>
<dbReference type="Proteomes" id="UP000198817">
    <property type="component" value="Unassembled WGS sequence"/>
</dbReference>
<dbReference type="SUPFAM" id="SSF53335">
    <property type="entry name" value="S-adenosyl-L-methionine-dependent methyltransferases"/>
    <property type="match status" value="1"/>
</dbReference>
<feature type="active site" description="Nucleophile" evidence="4">
    <location>
        <position position="362"/>
    </location>
</feature>
<dbReference type="GO" id="GO:0070475">
    <property type="term" value="P:rRNA base methylation"/>
    <property type="evidence" value="ECO:0007669"/>
    <property type="project" value="TreeGrafter"/>
</dbReference>
<evidence type="ECO:0000256" key="5">
    <source>
        <dbReference type="PROSITE-ProRule" id="PRU10015"/>
    </source>
</evidence>
<dbReference type="RefSeq" id="WP_090472081.1">
    <property type="nucleotide sequence ID" value="NZ_FOWF01000038.1"/>
</dbReference>
<keyword evidence="3 4" id="KW-0949">S-adenosyl-L-methionine</keyword>
<feature type="binding site" evidence="4">
    <location>
        <position position="335"/>
    </location>
    <ligand>
        <name>S-adenosyl-L-methionine</name>
        <dbReference type="ChEBI" id="CHEBI:59789"/>
    </ligand>
</feature>
<dbReference type="FunFam" id="3.40.50.150:FF:000009">
    <property type="entry name" value="23S rRNA (Uracil(1939)-C(5))-methyltransferase RlmD"/>
    <property type="match status" value="1"/>
</dbReference>
<feature type="active site" evidence="5">
    <location>
        <position position="362"/>
    </location>
</feature>
<sequence>MRKQTRRQNGPAPAAEQKNTKWNCPYAGKCGGCDYAGMPYAGQLKRKEAFLRENIGAVCRACHCRIEPILGAEDPFYYRNKVHAALARGPKGTAIRGIYRKNTHHVIPVRGCLLEDRRADAIIEAVTEMIPSFKWKVYDEDTGVGLIRHIMVRTASEGIMLILVTAVPQLPGKNNFVKAIRRQFPEITTIVQNINSRRTSMVLGDRNIVLWGKGTILDRSLGMDFRISPSAFYQVNARQTKKLYRLAREMAGLTGTEHVLDAYCGTGTIGMFMAPFAGDVTGVELNRHAVKDAVANARSNHIRNIEFICADATEFLQACAANRLEGPAFDVLCMDPPRTGSTPEFIRAASALAIPKIVYVSCGPESLARDLKEFCRCGYRITRVVPVDMFPFTKDVETVVLLSHKDPDSHIHVKVEFGEEKTRCRLIK</sequence>
<protein>
    <submittedName>
        <fullName evidence="6">23S rRNA (Uracil1939-C5)-methyltransferase</fullName>
    </submittedName>
</protein>
<dbReference type="GO" id="GO:0070041">
    <property type="term" value="F:rRNA (uridine-C5-)-methyltransferase activity"/>
    <property type="evidence" value="ECO:0007669"/>
    <property type="project" value="TreeGrafter"/>
</dbReference>